<keyword evidence="3 5" id="KW-1133">Transmembrane helix</keyword>
<evidence type="ECO:0000313" key="6">
    <source>
        <dbReference type="EMBL" id="NKX92725.1"/>
    </source>
</evidence>
<keyword evidence="7" id="KW-1185">Reference proteome</keyword>
<evidence type="ECO:0000256" key="1">
    <source>
        <dbReference type="ARBA" id="ARBA00004141"/>
    </source>
</evidence>
<feature type="transmembrane region" description="Helical" evidence="5">
    <location>
        <begin position="252"/>
        <end position="273"/>
    </location>
</feature>
<gene>
    <name evidence="6" type="ORF">HF995_05455</name>
</gene>
<protein>
    <submittedName>
        <fullName evidence="6">Formate/nitrite transporter family protein</fullName>
    </submittedName>
</protein>
<name>A0A9X5FAU1_9MICO</name>
<sequence length="284" mass="30240">MAADPRSLFPGKHFISAILDALDTKTEMSGLIARRYLMRAGMAGMLIGVFYVANYTVMGAFAQVGGDGELTTIGRLAGALTFGWALVFIYYTRSELLTSNMMIVSIGHYYRRVSLGRSLRLLGMCLGGNFLGGLLVAVLLRFSSILDGVTGDLARLSVEHKLDYVTSLSGAGDLFVRAILCNFLINVAMLMVYNGYVKEDLTKSLVMIVAVALFAYLGFEHSVANTVLFSIAGLDGGLGLGAGEVGLAAANVGIALAGNFVGGGLLIGWYYAYCNDDRKYVASV</sequence>
<reference evidence="6 7" key="1">
    <citation type="submission" date="2020-04" db="EMBL/GenBank/DDBJ databases">
        <title>MicrobeNet Type strains.</title>
        <authorList>
            <person name="Nicholson A.C."/>
        </authorList>
    </citation>
    <scope>NUCLEOTIDE SEQUENCE [LARGE SCALE GENOMIC DNA]</scope>
    <source>
        <strain evidence="6 7">ATCC BAA-789</strain>
    </source>
</reference>
<feature type="transmembrane region" description="Helical" evidence="5">
    <location>
        <begin position="205"/>
        <end position="232"/>
    </location>
</feature>
<feature type="transmembrane region" description="Helical" evidence="5">
    <location>
        <begin position="73"/>
        <end position="92"/>
    </location>
</feature>
<dbReference type="PANTHER" id="PTHR30520">
    <property type="entry name" value="FORMATE TRANSPORTER-RELATED"/>
    <property type="match status" value="1"/>
</dbReference>
<evidence type="ECO:0000256" key="5">
    <source>
        <dbReference type="SAM" id="Phobius"/>
    </source>
</evidence>
<feature type="transmembrane region" description="Helical" evidence="5">
    <location>
        <begin position="174"/>
        <end position="193"/>
    </location>
</feature>
<evidence type="ECO:0000313" key="7">
    <source>
        <dbReference type="Proteomes" id="UP000774283"/>
    </source>
</evidence>
<dbReference type="InterPro" id="IPR023271">
    <property type="entry name" value="Aquaporin-like"/>
</dbReference>
<evidence type="ECO:0000256" key="3">
    <source>
        <dbReference type="ARBA" id="ARBA00022989"/>
    </source>
</evidence>
<dbReference type="RefSeq" id="WP_168446732.1">
    <property type="nucleotide sequence ID" value="NZ_JAAXOW010000001.1"/>
</dbReference>
<accession>A0A9X5FAU1</accession>
<feature type="transmembrane region" description="Helical" evidence="5">
    <location>
        <begin position="121"/>
        <end position="142"/>
    </location>
</feature>
<keyword evidence="4 5" id="KW-0472">Membrane</keyword>
<comment type="caution">
    <text evidence="6">The sequence shown here is derived from an EMBL/GenBank/DDBJ whole genome shotgun (WGS) entry which is preliminary data.</text>
</comment>
<dbReference type="InterPro" id="IPR000292">
    <property type="entry name" value="For/NO2_transpt"/>
</dbReference>
<dbReference type="Pfam" id="PF01226">
    <property type="entry name" value="Form_Nir_trans"/>
    <property type="match status" value="1"/>
</dbReference>
<feature type="transmembrane region" description="Helical" evidence="5">
    <location>
        <begin position="36"/>
        <end position="53"/>
    </location>
</feature>
<evidence type="ECO:0000256" key="2">
    <source>
        <dbReference type="ARBA" id="ARBA00022692"/>
    </source>
</evidence>
<proteinExistence type="predicted"/>
<comment type="subcellular location">
    <subcellularLocation>
        <location evidence="1">Membrane</location>
        <topology evidence="1">Multi-pass membrane protein</topology>
    </subcellularLocation>
</comment>
<dbReference type="Proteomes" id="UP000774283">
    <property type="component" value="Unassembled WGS sequence"/>
</dbReference>
<dbReference type="Gene3D" id="1.20.1080.10">
    <property type="entry name" value="Glycerol uptake facilitator protein"/>
    <property type="match status" value="1"/>
</dbReference>
<dbReference type="PANTHER" id="PTHR30520:SF8">
    <property type="entry name" value="NITRITE TRANSPORTER NIRC"/>
    <property type="match status" value="1"/>
</dbReference>
<dbReference type="GO" id="GO:0015499">
    <property type="term" value="F:formate transmembrane transporter activity"/>
    <property type="evidence" value="ECO:0007669"/>
    <property type="project" value="TreeGrafter"/>
</dbReference>
<dbReference type="GO" id="GO:0005886">
    <property type="term" value="C:plasma membrane"/>
    <property type="evidence" value="ECO:0007669"/>
    <property type="project" value="TreeGrafter"/>
</dbReference>
<evidence type="ECO:0000256" key="4">
    <source>
        <dbReference type="ARBA" id="ARBA00023136"/>
    </source>
</evidence>
<dbReference type="AlphaFoldDB" id="A0A9X5FAU1"/>
<organism evidence="6 7">
    <name type="scientific">Sanguibacter hominis ATCC BAA-789</name>
    <dbReference type="NCBI Taxonomy" id="1312740"/>
    <lineage>
        <taxon>Bacteria</taxon>
        <taxon>Bacillati</taxon>
        <taxon>Actinomycetota</taxon>
        <taxon>Actinomycetes</taxon>
        <taxon>Micrococcales</taxon>
        <taxon>Sanguibacteraceae</taxon>
        <taxon>Sanguibacter</taxon>
    </lineage>
</organism>
<keyword evidence="2 5" id="KW-0812">Transmembrane</keyword>
<dbReference type="EMBL" id="JAAXOW010000001">
    <property type="protein sequence ID" value="NKX92725.1"/>
    <property type="molecule type" value="Genomic_DNA"/>
</dbReference>